<organism evidence="1 2">
    <name type="scientific">Brassica cretica</name>
    <name type="common">Mustard</name>
    <dbReference type="NCBI Taxonomy" id="69181"/>
    <lineage>
        <taxon>Eukaryota</taxon>
        <taxon>Viridiplantae</taxon>
        <taxon>Streptophyta</taxon>
        <taxon>Embryophyta</taxon>
        <taxon>Tracheophyta</taxon>
        <taxon>Spermatophyta</taxon>
        <taxon>Magnoliopsida</taxon>
        <taxon>eudicotyledons</taxon>
        <taxon>Gunneridae</taxon>
        <taxon>Pentapetalae</taxon>
        <taxon>rosids</taxon>
        <taxon>malvids</taxon>
        <taxon>Brassicales</taxon>
        <taxon>Brassicaceae</taxon>
        <taxon>Brassiceae</taxon>
        <taxon>Brassica</taxon>
    </lineage>
</organism>
<dbReference type="SUPFAM" id="SSF56300">
    <property type="entry name" value="Metallo-dependent phosphatases"/>
    <property type="match status" value="1"/>
</dbReference>
<name>A0ABQ7A6Z1_BRACR</name>
<accession>A0ABQ7A6Z1</accession>
<keyword evidence="2" id="KW-1185">Reference proteome</keyword>
<gene>
    <name evidence="1" type="ORF">DY000_02055857</name>
</gene>
<dbReference type="EMBL" id="QGKV02002055">
    <property type="protein sequence ID" value="KAF3493437.1"/>
    <property type="molecule type" value="Genomic_DNA"/>
</dbReference>
<protein>
    <submittedName>
        <fullName evidence="1">Uncharacterized protein</fullName>
    </submittedName>
</protein>
<evidence type="ECO:0000313" key="2">
    <source>
        <dbReference type="Proteomes" id="UP000266723"/>
    </source>
</evidence>
<comment type="caution">
    <text evidence="1">The sequence shown here is derived from an EMBL/GenBank/DDBJ whole genome shotgun (WGS) entry which is preliminary data.</text>
</comment>
<dbReference type="InterPro" id="IPR029052">
    <property type="entry name" value="Metallo-depent_PP-like"/>
</dbReference>
<dbReference type="Proteomes" id="UP000266723">
    <property type="component" value="Unassembled WGS sequence"/>
</dbReference>
<sequence>MLKSDRPFDIQPRLSRILRTDAAFKSKERKANHEKYNTLWPKAVLEALDDAIKESTWKVLTGGREKNVVTVFSVPNYCYQCGNFAELLEIKDKEHNFPPV</sequence>
<dbReference type="Gene3D" id="3.60.21.10">
    <property type="match status" value="1"/>
</dbReference>
<evidence type="ECO:0000313" key="1">
    <source>
        <dbReference type="EMBL" id="KAF3493437.1"/>
    </source>
</evidence>
<reference evidence="1 2" key="1">
    <citation type="journal article" date="2020" name="BMC Genomics">
        <title>Intraspecific diversification of the crop wild relative Brassica cretica Lam. using demographic model selection.</title>
        <authorList>
            <person name="Kioukis A."/>
            <person name="Michalopoulou V.A."/>
            <person name="Briers L."/>
            <person name="Pirintsos S."/>
            <person name="Studholme D.J."/>
            <person name="Pavlidis P."/>
            <person name="Sarris P.F."/>
        </authorList>
    </citation>
    <scope>NUCLEOTIDE SEQUENCE [LARGE SCALE GENOMIC DNA]</scope>
    <source>
        <strain evidence="2">cv. PFS-1207/04</strain>
    </source>
</reference>
<proteinExistence type="predicted"/>